<keyword evidence="6 10" id="KW-1133">Transmembrane helix</keyword>
<keyword evidence="5 10" id="KW-0812">Transmembrane</keyword>
<proteinExistence type="inferred from homology"/>
<dbReference type="GO" id="GO:0044780">
    <property type="term" value="P:bacterial-type flagellum assembly"/>
    <property type="evidence" value="ECO:0007669"/>
    <property type="project" value="UniProtKB-UniRule"/>
</dbReference>
<dbReference type="AlphaFoldDB" id="A0AAW4L9V2"/>
<dbReference type="GO" id="GO:0005886">
    <property type="term" value="C:plasma membrane"/>
    <property type="evidence" value="ECO:0007669"/>
    <property type="project" value="UniProtKB-SubCell"/>
</dbReference>
<evidence type="ECO:0000256" key="2">
    <source>
        <dbReference type="ARBA" id="ARBA00009772"/>
    </source>
</evidence>
<keyword evidence="8 10" id="KW-0975">Bacterial flagellum</keyword>
<feature type="transmembrane region" description="Helical" evidence="10">
    <location>
        <begin position="21"/>
        <end position="39"/>
    </location>
</feature>
<feature type="transmembrane region" description="Helical" evidence="10">
    <location>
        <begin position="51"/>
        <end position="70"/>
    </location>
</feature>
<feature type="transmembrane region" description="Helical" evidence="10">
    <location>
        <begin position="173"/>
        <end position="191"/>
    </location>
</feature>
<comment type="similarity">
    <text evidence="2 10">Belongs to the FliR/MopE/SpaR family.</text>
</comment>
<comment type="function">
    <text evidence="1 10">Role in flagellar biosynthesis.</text>
</comment>
<sequence length="242" mass="25990">MGRVAGIFAATPMFGGKAVPMRVKAGLSLVMTMVLFPVIRTTLPELPTDSVSLILLVIRETMIGITLGLLSQAIFAAVEFCGQLLGIQIGFAMVNLFDPSMGGQLSIIAVFQTILATLLFMALGVHHFFIRSIVESYQLLPLGGWHMSGPLLQFITGTVTGMFVLGIKLAAPVMVSLMAATVVLGIMARIFPQMNVFIISMPLNIGVGFLILGTSLMVFMHTLEGAFGQLTRQIKVLFKVLS</sequence>
<accession>A0AAW4L9V2</accession>
<dbReference type="Pfam" id="PF01311">
    <property type="entry name" value="Bac_export_1"/>
    <property type="match status" value="1"/>
</dbReference>
<evidence type="ECO:0000256" key="4">
    <source>
        <dbReference type="ARBA" id="ARBA00022475"/>
    </source>
</evidence>
<protein>
    <recommendedName>
        <fullName evidence="3 9">Flagellar biosynthetic protein FliR</fullName>
    </recommendedName>
</protein>
<comment type="caution">
    <text evidence="11">The sequence shown here is derived from an EMBL/GenBank/DDBJ whole genome shotgun (WGS) entry which is preliminary data.</text>
</comment>
<keyword evidence="4 10" id="KW-1003">Cell membrane</keyword>
<reference evidence="11 12" key="1">
    <citation type="submission" date="2021-05" db="EMBL/GenBank/DDBJ databases">
        <title>The draft genome of Geobacter pelophilus DSM 12255.</title>
        <authorList>
            <person name="Xu Z."/>
            <person name="Masuda Y."/>
            <person name="Itoh H."/>
            <person name="Senoo K."/>
        </authorList>
    </citation>
    <scope>NUCLEOTIDE SEQUENCE [LARGE SCALE GENOMIC DNA]</scope>
    <source>
        <strain evidence="11 12">DSM 12255</strain>
    </source>
</reference>
<evidence type="ECO:0000256" key="1">
    <source>
        <dbReference type="ARBA" id="ARBA00002578"/>
    </source>
</evidence>
<evidence type="ECO:0000256" key="9">
    <source>
        <dbReference type="NCBIfam" id="TIGR01400"/>
    </source>
</evidence>
<evidence type="ECO:0000256" key="3">
    <source>
        <dbReference type="ARBA" id="ARBA00021717"/>
    </source>
</evidence>
<evidence type="ECO:0000256" key="10">
    <source>
        <dbReference type="RuleBase" id="RU362071"/>
    </source>
</evidence>
<gene>
    <name evidence="11" type="primary">fliR</name>
    <name evidence="11" type="ORF">KI809_06540</name>
</gene>
<dbReference type="PRINTS" id="PR00953">
    <property type="entry name" value="TYPE3IMRPROT"/>
</dbReference>
<evidence type="ECO:0000313" key="11">
    <source>
        <dbReference type="EMBL" id="MBT0663956.1"/>
    </source>
</evidence>
<dbReference type="InterPro" id="IPR002010">
    <property type="entry name" value="T3SS_IM_R"/>
</dbReference>
<feature type="transmembrane region" description="Helical" evidence="10">
    <location>
        <begin position="109"/>
        <end position="130"/>
    </location>
</feature>
<dbReference type="EMBL" id="JAHCVJ010000002">
    <property type="protein sequence ID" value="MBT0663956.1"/>
    <property type="molecule type" value="Genomic_DNA"/>
</dbReference>
<keyword evidence="7 10" id="KW-0472">Membrane</keyword>
<dbReference type="Proteomes" id="UP000811899">
    <property type="component" value="Unassembled WGS sequence"/>
</dbReference>
<evidence type="ECO:0000256" key="5">
    <source>
        <dbReference type="ARBA" id="ARBA00022692"/>
    </source>
</evidence>
<dbReference type="NCBIfam" id="TIGR01400">
    <property type="entry name" value="fliR"/>
    <property type="match status" value="1"/>
</dbReference>
<name>A0AAW4L9V2_9BACT</name>
<feature type="transmembrane region" description="Helical" evidence="10">
    <location>
        <begin position="77"/>
        <end position="97"/>
    </location>
</feature>
<dbReference type="PANTHER" id="PTHR30065">
    <property type="entry name" value="FLAGELLAR BIOSYNTHETIC PROTEIN FLIR"/>
    <property type="match status" value="1"/>
</dbReference>
<dbReference type="InterPro" id="IPR006303">
    <property type="entry name" value="FliR"/>
</dbReference>
<keyword evidence="11" id="KW-0966">Cell projection</keyword>
<dbReference type="GO" id="GO:0006605">
    <property type="term" value="P:protein targeting"/>
    <property type="evidence" value="ECO:0007669"/>
    <property type="project" value="UniProtKB-UniRule"/>
</dbReference>
<dbReference type="GO" id="GO:0009425">
    <property type="term" value="C:bacterial-type flagellum basal body"/>
    <property type="evidence" value="ECO:0007669"/>
    <property type="project" value="UniProtKB-SubCell"/>
</dbReference>
<feature type="transmembrane region" description="Helical" evidence="10">
    <location>
        <begin position="151"/>
        <end position="167"/>
    </location>
</feature>
<keyword evidence="11" id="KW-0282">Flagellum</keyword>
<evidence type="ECO:0000256" key="6">
    <source>
        <dbReference type="ARBA" id="ARBA00022989"/>
    </source>
</evidence>
<dbReference type="PANTHER" id="PTHR30065:SF8">
    <property type="entry name" value="FLAGELLAR BIOSYNTHETIC PROTEIN FLIR"/>
    <property type="match status" value="1"/>
</dbReference>
<keyword evidence="12" id="KW-1185">Reference proteome</keyword>
<organism evidence="11 12">
    <name type="scientific">Geoanaerobacter pelophilus</name>
    <dbReference type="NCBI Taxonomy" id="60036"/>
    <lineage>
        <taxon>Bacteria</taxon>
        <taxon>Pseudomonadati</taxon>
        <taxon>Thermodesulfobacteriota</taxon>
        <taxon>Desulfuromonadia</taxon>
        <taxon>Geobacterales</taxon>
        <taxon>Geobacteraceae</taxon>
        <taxon>Geoanaerobacter</taxon>
    </lineage>
</organism>
<comment type="subcellular location">
    <subcellularLocation>
        <location evidence="10">Cell membrane</location>
        <topology evidence="10">Multi-pass membrane protein</topology>
    </subcellularLocation>
    <subcellularLocation>
        <location evidence="10">Bacterial flagellum basal body</location>
    </subcellularLocation>
</comment>
<evidence type="ECO:0000256" key="8">
    <source>
        <dbReference type="ARBA" id="ARBA00023143"/>
    </source>
</evidence>
<evidence type="ECO:0000256" key="7">
    <source>
        <dbReference type="ARBA" id="ARBA00023136"/>
    </source>
</evidence>
<keyword evidence="11" id="KW-0969">Cilium</keyword>
<feature type="transmembrane region" description="Helical" evidence="10">
    <location>
        <begin position="203"/>
        <end position="223"/>
    </location>
</feature>
<evidence type="ECO:0000313" key="12">
    <source>
        <dbReference type="Proteomes" id="UP000811899"/>
    </source>
</evidence>